<dbReference type="PANTHER" id="PTHR12496:SF2">
    <property type="entry name" value="METHYLTRANSFERASE-LIKE PROTEIN 25B"/>
    <property type="match status" value="1"/>
</dbReference>
<dbReference type="SUPFAM" id="SSF53335">
    <property type="entry name" value="S-adenosyl-L-methionine-dependent methyltransferases"/>
    <property type="match status" value="1"/>
</dbReference>
<sequence>MNQGENLVQALASQYMVDFFIDRPFERLLPRCWQEFFSSLGNESIIEFCDPSRTPSHLNQPQPLGLLALRVLASSLSTARVHVGRPEDLLSLFEINEKSDELMPDFSLSLSIELKRKIKAKKLHEIERILEVIRCARLKSQFENVVDIGAGVGHLTRAISMSLPVRVHSIEGNEKLVSAARKLDSKFSSLLVSDESTWIKPERKAEYVSLNAETKIPGEDAGVCLVGVHACGDLSSTIIRMFTKHPQITCLILFGCCYHKLNAGADKLYQQKWGKCAETMDCNIETLGYPLSNGLTSSFTYAARELACYAREQYMASEDFDIRQQIFRALLEWIVVRSTIDQLNGPVRHLPFHGVSASANLEFGSYIHEMLKPYPELLEPVKNTLSSMDLDIDDFVKRSTSSFLSILALRIMIAPLIESCIVDDRVQYIRDAGHSAISFPLFNSVVSPRNICIAAFKKL</sequence>
<name>A0AAF3JA08_9BILA</name>
<dbReference type="PANTHER" id="PTHR12496">
    <property type="entry name" value="CGI-41 METHYLTRANSFERASE"/>
    <property type="match status" value="1"/>
</dbReference>
<reference evidence="3" key="1">
    <citation type="submission" date="2024-02" db="UniProtKB">
        <authorList>
            <consortium name="WormBaseParasite"/>
        </authorList>
    </citation>
    <scope>IDENTIFICATION</scope>
</reference>
<dbReference type="InterPro" id="IPR052220">
    <property type="entry name" value="METTL25"/>
</dbReference>
<protein>
    <recommendedName>
        <fullName evidence="1">Methyltransferase domain-containing protein</fullName>
    </recommendedName>
</protein>
<accession>A0AAF3JA08</accession>
<evidence type="ECO:0000313" key="2">
    <source>
        <dbReference type="Proteomes" id="UP000887575"/>
    </source>
</evidence>
<dbReference type="InterPro" id="IPR029063">
    <property type="entry name" value="SAM-dependent_MTases_sf"/>
</dbReference>
<keyword evidence="2" id="KW-1185">Reference proteome</keyword>
<dbReference type="AlphaFoldDB" id="A0AAF3JA08"/>
<evidence type="ECO:0000313" key="3">
    <source>
        <dbReference type="WBParaSite" id="MBELARI_LOCUS5908"/>
    </source>
</evidence>
<dbReference type="Proteomes" id="UP000887575">
    <property type="component" value="Unassembled WGS sequence"/>
</dbReference>
<feature type="domain" description="Methyltransferase" evidence="1">
    <location>
        <begin position="121"/>
        <end position="263"/>
    </location>
</feature>
<dbReference type="Gene3D" id="3.40.50.150">
    <property type="entry name" value="Vaccinia Virus protein VP39"/>
    <property type="match status" value="1"/>
</dbReference>
<evidence type="ECO:0000259" key="1">
    <source>
        <dbReference type="Pfam" id="PF13679"/>
    </source>
</evidence>
<dbReference type="WBParaSite" id="MBELARI_LOCUS5908">
    <property type="protein sequence ID" value="MBELARI_LOCUS5908"/>
    <property type="gene ID" value="MBELARI_LOCUS5908"/>
</dbReference>
<dbReference type="InterPro" id="IPR025714">
    <property type="entry name" value="Methyltranfer_dom"/>
</dbReference>
<proteinExistence type="predicted"/>
<dbReference type="CDD" id="cd02440">
    <property type="entry name" value="AdoMet_MTases"/>
    <property type="match status" value="1"/>
</dbReference>
<dbReference type="Pfam" id="PF13679">
    <property type="entry name" value="Methyltransf_32"/>
    <property type="match status" value="1"/>
</dbReference>
<organism evidence="2 3">
    <name type="scientific">Mesorhabditis belari</name>
    <dbReference type="NCBI Taxonomy" id="2138241"/>
    <lineage>
        <taxon>Eukaryota</taxon>
        <taxon>Metazoa</taxon>
        <taxon>Ecdysozoa</taxon>
        <taxon>Nematoda</taxon>
        <taxon>Chromadorea</taxon>
        <taxon>Rhabditida</taxon>
        <taxon>Rhabditina</taxon>
        <taxon>Rhabditomorpha</taxon>
        <taxon>Rhabditoidea</taxon>
        <taxon>Rhabditidae</taxon>
        <taxon>Mesorhabditinae</taxon>
        <taxon>Mesorhabditis</taxon>
    </lineage>
</organism>